<name>A0ACB8SM85_9AGAM</name>
<gene>
    <name evidence="1" type="ORF">BV25DRAFT_1812614</name>
</gene>
<reference evidence="1" key="1">
    <citation type="submission" date="2021-03" db="EMBL/GenBank/DDBJ databases">
        <authorList>
            <consortium name="DOE Joint Genome Institute"/>
            <person name="Ahrendt S."/>
            <person name="Looney B.P."/>
            <person name="Miyauchi S."/>
            <person name="Morin E."/>
            <person name="Drula E."/>
            <person name="Courty P.E."/>
            <person name="Chicoki N."/>
            <person name="Fauchery L."/>
            <person name="Kohler A."/>
            <person name="Kuo A."/>
            <person name="Labutti K."/>
            <person name="Pangilinan J."/>
            <person name="Lipzen A."/>
            <person name="Riley R."/>
            <person name="Andreopoulos W."/>
            <person name="He G."/>
            <person name="Johnson J."/>
            <person name="Barry K.W."/>
            <person name="Grigoriev I.V."/>
            <person name="Nagy L."/>
            <person name="Hibbett D."/>
            <person name="Henrissat B."/>
            <person name="Matheny P.B."/>
            <person name="Labbe J."/>
            <person name="Martin F."/>
        </authorList>
    </citation>
    <scope>NUCLEOTIDE SEQUENCE</scope>
    <source>
        <strain evidence="1">HHB10654</strain>
    </source>
</reference>
<reference evidence="1" key="2">
    <citation type="journal article" date="2022" name="New Phytol.">
        <title>Evolutionary transition to the ectomycorrhizal habit in the genomes of a hyperdiverse lineage of mushroom-forming fungi.</title>
        <authorList>
            <person name="Looney B."/>
            <person name="Miyauchi S."/>
            <person name="Morin E."/>
            <person name="Drula E."/>
            <person name="Courty P.E."/>
            <person name="Kohler A."/>
            <person name="Kuo A."/>
            <person name="LaButti K."/>
            <person name="Pangilinan J."/>
            <person name="Lipzen A."/>
            <person name="Riley R."/>
            <person name="Andreopoulos W."/>
            <person name="He G."/>
            <person name="Johnson J."/>
            <person name="Nolan M."/>
            <person name="Tritt A."/>
            <person name="Barry K.W."/>
            <person name="Grigoriev I.V."/>
            <person name="Nagy L.G."/>
            <person name="Hibbett D."/>
            <person name="Henrissat B."/>
            <person name="Matheny P.B."/>
            <person name="Labbe J."/>
            <person name="Martin F.M."/>
        </authorList>
    </citation>
    <scope>NUCLEOTIDE SEQUENCE</scope>
    <source>
        <strain evidence="1">HHB10654</strain>
    </source>
</reference>
<protein>
    <submittedName>
        <fullName evidence="1">Uncharacterized protein</fullName>
    </submittedName>
</protein>
<evidence type="ECO:0000313" key="1">
    <source>
        <dbReference type="EMBL" id="KAI0057332.1"/>
    </source>
</evidence>
<accession>A0ACB8SM85</accession>
<evidence type="ECO:0000313" key="2">
    <source>
        <dbReference type="Proteomes" id="UP000814140"/>
    </source>
</evidence>
<sequence length="322" mass="35787">MSEYIALIKQVDYEFLYTEVKRWFIFATTAIGPASFIMNAPFGRFSTPDSLLALDGIKSWIFMELVSPIAFLVTLTLHPFSRGSFPVPTVSHPSITPQFILTSLYFIHYSNRALISPLRTPSRARSHLSVVFFAVFFNGPNGFLLSAFLSSDSTAAFLATAYSSPRFWLGVSLWLAGFIGNIAHDEILLNIRRKAKAKGKGREGEKATGPHYAIPHGGLYRYISYPNYLCEWVEWLGFALAAGPAPSLGTLPSVSALASAASIREAGRLLLPFADSVTPPWAFFLSEVVLMVPRAVRGHQWYHTRFGDAYPSERRAVIPWLL</sequence>
<proteinExistence type="predicted"/>
<comment type="caution">
    <text evidence="1">The sequence shown here is derived from an EMBL/GenBank/DDBJ whole genome shotgun (WGS) entry which is preliminary data.</text>
</comment>
<organism evidence="1 2">
    <name type="scientific">Artomyces pyxidatus</name>
    <dbReference type="NCBI Taxonomy" id="48021"/>
    <lineage>
        <taxon>Eukaryota</taxon>
        <taxon>Fungi</taxon>
        <taxon>Dikarya</taxon>
        <taxon>Basidiomycota</taxon>
        <taxon>Agaricomycotina</taxon>
        <taxon>Agaricomycetes</taxon>
        <taxon>Russulales</taxon>
        <taxon>Auriscalpiaceae</taxon>
        <taxon>Artomyces</taxon>
    </lineage>
</organism>
<dbReference type="EMBL" id="MU277249">
    <property type="protein sequence ID" value="KAI0057332.1"/>
    <property type="molecule type" value="Genomic_DNA"/>
</dbReference>
<keyword evidence="2" id="KW-1185">Reference proteome</keyword>
<dbReference type="Proteomes" id="UP000814140">
    <property type="component" value="Unassembled WGS sequence"/>
</dbReference>